<keyword evidence="1" id="KW-0812">Transmembrane</keyword>
<name>A0A6J4Q7J3_9ACTN</name>
<dbReference type="EMBL" id="CADCVD010000028">
    <property type="protein sequence ID" value="CAA9432656.1"/>
    <property type="molecule type" value="Genomic_DNA"/>
</dbReference>
<sequence length="67" mass="7385">MAFYAICECCGQLVLEESRRCPHCGARIKGLRFGESSSRGCYLITMAFVVLMSLIVVVVFLLATALH</sequence>
<evidence type="ECO:0000313" key="2">
    <source>
        <dbReference type="EMBL" id="CAA9432656.1"/>
    </source>
</evidence>
<reference evidence="2" key="1">
    <citation type="submission" date="2020-02" db="EMBL/GenBank/DDBJ databases">
        <authorList>
            <person name="Meier V. D."/>
        </authorList>
    </citation>
    <scope>NUCLEOTIDE SEQUENCE</scope>
    <source>
        <strain evidence="2">AVDCRST_MAG37</strain>
    </source>
</reference>
<gene>
    <name evidence="2" type="ORF">AVDCRST_MAG37-740</name>
</gene>
<keyword evidence="1" id="KW-0472">Membrane</keyword>
<keyword evidence="1" id="KW-1133">Transmembrane helix</keyword>
<proteinExistence type="predicted"/>
<organism evidence="2">
    <name type="scientific">uncultured Rubrobacteraceae bacterium</name>
    <dbReference type="NCBI Taxonomy" id="349277"/>
    <lineage>
        <taxon>Bacteria</taxon>
        <taxon>Bacillati</taxon>
        <taxon>Actinomycetota</taxon>
        <taxon>Rubrobacteria</taxon>
        <taxon>Rubrobacterales</taxon>
        <taxon>Rubrobacteraceae</taxon>
        <taxon>environmental samples</taxon>
    </lineage>
</organism>
<feature type="transmembrane region" description="Helical" evidence="1">
    <location>
        <begin position="41"/>
        <end position="66"/>
    </location>
</feature>
<evidence type="ECO:0008006" key="3">
    <source>
        <dbReference type="Google" id="ProtNLM"/>
    </source>
</evidence>
<dbReference type="AlphaFoldDB" id="A0A6J4Q7J3"/>
<protein>
    <recommendedName>
        <fullName evidence="3">Zinc-ribbon domain-containing protein</fullName>
    </recommendedName>
</protein>
<accession>A0A6J4Q7J3</accession>
<evidence type="ECO:0000256" key="1">
    <source>
        <dbReference type="SAM" id="Phobius"/>
    </source>
</evidence>